<evidence type="ECO:0000313" key="2">
    <source>
        <dbReference type="EMBL" id="SFK28835.1"/>
    </source>
</evidence>
<dbReference type="SUPFAM" id="SSF46785">
    <property type="entry name" value="Winged helix' DNA-binding domain"/>
    <property type="match status" value="1"/>
</dbReference>
<accession>A0A1I3YAI8</accession>
<dbReference type="OrthoDB" id="7506954at2"/>
<dbReference type="GO" id="GO:0003677">
    <property type="term" value="F:DNA binding"/>
    <property type="evidence" value="ECO:0007669"/>
    <property type="project" value="UniProtKB-KW"/>
</dbReference>
<gene>
    <name evidence="2" type="ORF">SAMN04487991_4302</name>
</gene>
<name>A0A1I3YAI8_9RHOB</name>
<dbReference type="InterPro" id="IPR000847">
    <property type="entry name" value="LysR_HTH_N"/>
</dbReference>
<dbReference type="RefSeq" id="WP_090063395.1">
    <property type="nucleotide sequence ID" value="NZ_FORH01000015.1"/>
</dbReference>
<dbReference type="PROSITE" id="PS50931">
    <property type="entry name" value="HTH_LYSR"/>
    <property type="match status" value="1"/>
</dbReference>
<evidence type="ECO:0000259" key="1">
    <source>
        <dbReference type="PROSITE" id="PS50931"/>
    </source>
</evidence>
<proteinExistence type="predicted"/>
<dbReference type="AlphaFoldDB" id="A0A1I3YAI8"/>
<dbReference type="Pfam" id="PF00126">
    <property type="entry name" value="HTH_1"/>
    <property type="match status" value="1"/>
</dbReference>
<dbReference type="EMBL" id="FORH01000015">
    <property type="protein sequence ID" value="SFK28835.1"/>
    <property type="molecule type" value="Genomic_DNA"/>
</dbReference>
<protein>
    <submittedName>
        <fullName evidence="2">DNA-binding transcriptional regulator, LysR family</fullName>
    </submittedName>
</protein>
<reference evidence="3" key="1">
    <citation type="submission" date="2016-10" db="EMBL/GenBank/DDBJ databases">
        <authorList>
            <person name="Varghese N."/>
            <person name="Submissions S."/>
        </authorList>
    </citation>
    <scope>NUCLEOTIDE SEQUENCE [LARGE SCALE GENOMIC DNA]</scope>
    <source>
        <strain evidence="3">DSM 26471</strain>
    </source>
</reference>
<sequence length="290" mass="32494">MSSDNNIGRLSYSVLRSVREVILQGGVSAAAHRLGISQSAVSQNLRRFEVLTGIPVFSHKNGTTSAQLLRVRDPIFSAVAGFDELSRISLYKDDTRRRLGVSDCIGVYLSENDHEFGALRNEYQISVASAAELAVMLEKGEVDIVFRPLFNTEKDPILSVKGSLQWINLGTELVQSRKVSREEDSVKVLSRSTSCPFSFYIDKQLRGSGENYEIVSRVDDFLVAMRLAQTNGWQIPAPSFLASTFGARKSNAQWLNEFEEEVRFGILFDEKRITLSDAMKLNDRMERIVA</sequence>
<dbReference type="Gene3D" id="1.10.10.10">
    <property type="entry name" value="Winged helix-like DNA-binding domain superfamily/Winged helix DNA-binding domain"/>
    <property type="match status" value="1"/>
</dbReference>
<dbReference type="GO" id="GO:0003700">
    <property type="term" value="F:DNA-binding transcription factor activity"/>
    <property type="evidence" value="ECO:0007669"/>
    <property type="project" value="InterPro"/>
</dbReference>
<dbReference type="InterPro" id="IPR036388">
    <property type="entry name" value="WH-like_DNA-bd_sf"/>
</dbReference>
<evidence type="ECO:0000313" key="3">
    <source>
        <dbReference type="Proteomes" id="UP000199630"/>
    </source>
</evidence>
<keyword evidence="3" id="KW-1185">Reference proteome</keyword>
<keyword evidence="2" id="KW-0238">DNA-binding</keyword>
<organism evidence="2 3">
    <name type="scientific">Celeribacter neptunius</name>
    <dbReference type="NCBI Taxonomy" id="588602"/>
    <lineage>
        <taxon>Bacteria</taxon>
        <taxon>Pseudomonadati</taxon>
        <taxon>Pseudomonadota</taxon>
        <taxon>Alphaproteobacteria</taxon>
        <taxon>Rhodobacterales</taxon>
        <taxon>Roseobacteraceae</taxon>
        <taxon>Celeribacter</taxon>
    </lineage>
</organism>
<feature type="domain" description="HTH lysR-type" evidence="1">
    <location>
        <begin position="10"/>
        <end position="64"/>
    </location>
</feature>
<dbReference type="Proteomes" id="UP000199630">
    <property type="component" value="Unassembled WGS sequence"/>
</dbReference>
<dbReference type="InterPro" id="IPR036390">
    <property type="entry name" value="WH_DNA-bd_sf"/>
</dbReference>